<gene>
    <name evidence="1" type="ORF">DCF15_06070</name>
</gene>
<dbReference type="AlphaFoldDB" id="A0A2W4XM48"/>
<name>A0A2W4XM48_9CYAN</name>
<reference evidence="2" key="1">
    <citation type="submission" date="2018-04" db="EMBL/GenBank/DDBJ databases">
        <authorList>
            <person name="Cornet L."/>
        </authorList>
    </citation>
    <scope>NUCLEOTIDE SEQUENCE [LARGE SCALE GENOMIC DNA]</scope>
</reference>
<organism evidence="1 2">
    <name type="scientific">Phormidesmis priestleyi</name>
    <dbReference type="NCBI Taxonomy" id="268141"/>
    <lineage>
        <taxon>Bacteria</taxon>
        <taxon>Bacillati</taxon>
        <taxon>Cyanobacteriota</taxon>
        <taxon>Cyanophyceae</taxon>
        <taxon>Leptolyngbyales</taxon>
        <taxon>Leptolyngbyaceae</taxon>
        <taxon>Phormidesmis</taxon>
    </lineage>
</organism>
<sequence length="190" mass="21171">MITTTNFKAGQLVRISNLRSLAYGRVAMVMTAEGKERSLVRFADLPKTVSAAPNPAGFTETFATSDLTLITNVPIAALYLLVTIVERDGDRRYAHHCLANGIQGQRQETLADSIAQCWYESGGEWDAAENAWRFDTHHFVLAEDWRELTIAEYINLATDLTDCTPGYTSGPSYGENTEAEYIRRQTRGLD</sequence>
<evidence type="ECO:0000313" key="1">
    <source>
        <dbReference type="EMBL" id="PZO58024.1"/>
    </source>
</evidence>
<evidence type="ECO:0000313" key="2">
    <source>
        <dbReference type="Proteomes" id="UP000249794"/>
    </source>
</evidence>
<reference evidence="1 2" key="2">
    <citation type="submission" date="2018-06" db="EMBL/GenBank/DDBJ databases">
        <title>Metagenomic assembly of (sub)arctic Cyanobacteria and their associated microbiome from non-axenic cultures.</title>
        <authorList>
            <person name="Baurain D."/>
        </authorList>
    </citation>
    <scope>NUCLEOTIDE SEQUENCE [LARGE SCALE GENOMIC DNA]</scope>
    <source>
        <strain evidence="1">ULC027bin1</strain>
    </source>
</reference>
<proteinExistence type="predicted"/>
<protein>
    <submittedName>
        <fullName evidence="1">Uncharacterized protein</fullName>
    </submittedName>
</protein>
<accession>A0A2W4XM48</accession>
<dbReference type="EMBL" id="QBMP01000041">
    <property type="protein sequence ID" value="PZO58024.1"/>
    <property type="molecule type" value="Genomic_DNA"/>
</dbReference>
<dbReference type="Proteomes" id="UP000249794">
    <property type="component" value="Unassembled WGS sequence"/>
</dbReference>
<comment type="caution">
    <text evidence="1">The sequence shown here is derived from an EMBL/GenBank/DDBJ whole genome shotgun (WGS) entry which is preliminary data.</text>
</comment>